<dbReference type="VEuPathDB" id="CryptoDB:ChTU502y2012_407g0920"/>
<organism evidence="9">
    <name type="scientific">Cryptosporidium hominis</name>
    <dbReference type="NCBI Taxonomy" id="237895"/>
    <lineage>
        <taxon>Eukaryota</taxon>
        <taxon>Sar</taxon>
        <taxon>Alveolata</taxon>
        <taxon>Apicomplexa</taxon>
        <taxon>Conoidasida</taxon>
        <taxon>Coccidia</taxon>
        <taxon>Eucoccidiorida</taxon>
        <taxon>Eimeriorina</taxon>
        <taxon>Cryptosporidiidae</taxon>
        <taxon>Cryptosporidium</taxon>
    </lineage>
</organism>
<evidence type="ECO:0000313" key="11">
    <source>
        <dbReference type="Proteomes" id="UP001429100"/>
    </source>
</evidence>
<reference evidence="9" key="2">
    <citation type="submission" date="2015-08" db="EMBL/GenBank/DDBJ databases">
        <authorList>
            <person name="Babu N.S."/>
            <person name="Beckwith C.J."/>
            <person name="Beseler K.G."/>
            <person name="Brison A."/>
            <person name="Carone J.V."/>
            <person name="Caskin T.P."/>
            <person name="Diamond M."/>
            <person name="Durham M.E."/>
            <person name="Foxe J.M."/>
            <person name="Go M."/>
            <person name="Henderson B.A."/>
            <person name="Jones I.B."/>
            <person name="McGettigan J.A."/>
            <person name="Micheletti S.J."/>
            <person name="Nasrallah M.E."/>
            <person name="Ortiz D."/>
            <person name="Piller C.R."/>
            <person name="Privatt S.R."/>
            <person name="Schneider S.L."/>
            <person name="Sharp S."/>
            <person name="Smith T.C."/>
            <person name="Stanton J.D."/>
            <person name="Ullery H.E."/>
            <person name="Wilson R.J."/>
            <person name="Serrano M.G."/>
            <person name="Buck G."/>
            <person name="Lee V."/>
            <person name="Wang Y."/>
            <person name="Carvalho R."/>
            <person name="Voegtly L."/>
            <person name="Shi R."/>
            <person name="Duckworth R."/>
            <person name="Johnson A."/>
            <person name="Loviza R."/>
            <person name="Walstead R."/>
            <person name="Shah Z."/>
            <person name="Kiflezghi M."/>
            <person name="Wade K."/>
            <person name="Ball S.L."/>
            <person name="Bradley K.W."/>
            <person name="Asai D.J."/>
            <person name="Bowman C.A."/>
            <person name="Russell D.A."/>
            <person name="Pope W.H."/>
            <person name="Jacobs-Sera D."/>
            <person name="Hendrix R.W."/>
            <person name="Hatfull G.F."/>
        </authorList>
    </citation>
    <scope>NUCLEOTIDE SEQUENCE [LARGE SCALE GENOMIC DNA]</scope>
</reference>
<evidence type="ECO:0000313" key="9">
    <source>
        <dbReference type="EMBL" id="CUV07167.1"/>
    </source>
</evidence>
<keyword evidence="8" id="KW-0812">Transmembrane</keyword>
<dbReference type="Proteomes" id="UP000199752">
    <property type="component" value="Chromosome 7"/>
</dbReference>
<dbReference type="PANTHER" id="PTHR11952:SF9">
    <property type="entry name" value="UDP-SUGAR PYROPHOSPHORYLASE"/>
    <property type="match status" value="1"/>
</dbReference>
<protein>
    <recommendedName>
        <fullName evidence="6">UTP-monosaccharide-1-phosphate uridylyltransferase</fullName>
        <ecNumber evidence="6">2.7.7.64</ecNumber>
    </recommendedName>
</protein>
<dbReference type="InterPro" id="IPR002618">
    <property type="entry name" value="UDPGP_fam"/>
</dbReference>
<reference evidence="10 11" key="1">
    <citation type="submission" date="2014-11" db="EMBL/GenBank/DDBJ databases">
        <title>Comparative genomic analysis of Cryptosporidium hominis reveals occurrence of genetic recombination in virulent subtypes.</title>
        <authorList>
            <person name="Guo Y."/>
            <person name="Tang K."/>
            <person name="Frace M."/>
            <person name="Li N."/>
            <person name="Roellig D.M."/>
            <person name="Sammons S."/>
            <person name="Knipe K."/>
            <person name="Rowe L."/>
            <person name="Feng Y."/>
            <person name="Xiao L."/>
        </authorList>
    </citation>
    <scope>NUCLEOTIDE SEQUENCE [LARGE SCALE GENOMIC DNA]</scope>
    <source>
        <strain evidence="10">30976</strain>
    </source>
</reference>
<reference evidence="10 11" key="3">
    <citation type="submission" date="2017-10" db="EMBL/GenBank/DDBJ databases">
        <title>Consistent, comparative and evidence-based genome annotation and re-annotation for the closely-related species, Cryptosporidium parvum, C. hominis and C. tyzzeri.</title>
        <authorList>
            <person name="Baptista R.P."/>
            <person name="Li Y."/>
            <person name="Sateriale A."/>
            <person name="Striepen B."/>
            <person name="Kissinger J.C."/>
        </authorList>
    </citation>
    <scope>NUCLEOTIDE SEQUENCE [LARGE SCALE GENOMIC DNA]</scope>
    <source>
        <strain evidence="10">30976</strain>
    </source>
</reference>
<feature type="transmembrane region" description="Helical" evidence="8">
    <location>
        <begin position="12"/>
        <end position="31"/>
    </location>
</feature>
<dbReference type="InterPro" id="IPR029044">
    <property type="entry name" value="Nucleotide-diphossugar_trans"/>
</dbReference>
<comment type="similarity">
    <text evidence="5">Belongs to the USP family.</text>
</comment>
<dbReference type="Gene3D" id="2.160.10.30">
    <property type="match status" value="1"/>
</dbReference>
<keyword evidence="3" id="KW-0808">Transferase</keyword>
<evidence type="ECO:0000256" key="2">
    <source>
        <dbReference type="ARBA" id="ARBA00001946"/>
    </source>
</evidence>
<keyword evidence="8" id="KW-0472">Membrane</keyword>
<dbReference type="EMBL" id="JTAI01000004">
    <property type="protein sequence ID" value="PPS94756.1"/>
    <property type="molecule type" value="Genomic_DNA"/>
</dbReference>
<evidence type="ECO:0000256" key="5">
    <source>
        <dbReference type="ARBA" id="ARBA00038047"/>
    </source>
</evidence>
<dbReference type="Pfam" id="PF01704">
    <property type="entry name" value="UDPGP"/>
    <property type="match status" value="1"/>
</dbReference>
<evidence type="ECO:0000256" key="1">
    <source>
        <dbReference type="ARBA" id="ARBA00001936"/>
    </source>
</evidence>
<name>A0A0S4TIU8_CRYHO</name>
<comment type="cofactor">
    <cofactor evidence="1">
        <name>Mn(2+)</name>
        <dbReference type="ChEBI" id="CHEBI:29035"/>
    </cofactor>
</comment>
<evidence type="ECO:0000256" key="8">
    <source>
        <dbReference type="SAM" id="Phobius"/>
    </source>
</evidence>
<dbReference type="CDD" id="cd06424">
    <property type="entry name" value="UGGPase"/>
    <property type="match status" value="1"/>
</dbReference>
<comment type="cofactor">
    <cofactor evidence="2">
        <name>Mg(2+)</name>
        <dbReference type="ChEBI" id="CHEBI:18420"/>
    </cofactor>
</comment>
<dbReference type="AlphaFoldDB" id="A0A0S4TIU8"/>
<gene>
    <name evidence="9" type="ORF">CHUDEA7_1830</name>
    <name evidence="10" type="ORF">GY17_00001978</name>
</gene>
<evidence type="ECO:0000256" key="3">
    <source>
        <dbReference type="ARBA" id="ARBA00022679"/>
    </source>
</evidence>
<dbReference type="VEuPathDB" id="CryptoDB:Chro.70213"/>
<dbReference type="GO" id="GO:0006048">
    <property type="term" value="P:UDP-N-acetylglucosamine biosynthetic process"/>
    <property type="evidence" value="ECO:0007669"/>
    <property type="project" value="TreeGrafter"/>
</dbReference>
<dbReference type="EC" id="2.7.7.64" evidence="6"/>
<keyword evidence="8" id="KW-1133">Transmembrane helix</keyword>
<dbReference type="PANTHER" id="PTHR11952">
    <property type="entry name" value="UDP- GLUCOSE PYROPHOSPHORYLASE"/>
    <property type="match status" value="1"/>
</dbReference>
<keyword evidence="11" id="KW-1185">Reference proteome</keyword>
<dbReference type="Gene3D" id="3.90.550.10">
    <property type="entry name" value="Spore Coat Polysaccharide Biosynthesis Protein SpsA, Chain A"/>
    <property type="match status" value="1"/>
</dbReference>
<keyword evidence="4 10" id="KW-0548">Nucleotidyltransferase</keyword>
<dbReference type="InterPro" id="IPR039741">
    <property type="entry name" value="UDP-sugar_pyrophosphorylase"/>
</dbReference>
<sequence>MFRNKLFLKFCFLYILYFFTFYFSMVVTISLRNSSNSGKKLDLEGLKESLAKGGQDHILNLLESGDSDNVNRLISQLMTLETSCVGGGLLGYINRAKKLLKDSKDGVNPREGCYPEVPEVVNLDVGTEDFKKYEEHGFSVLKNVAFVLVAGGLGERLAFEGIKIGIELSMASNITFFQLYTNYIREYQRRLKEAFGEDIVIPLLIMTSDDTDSMTRKFLEENDHFGLREDQVYIVKQLKVPALIDSDAKIALDPEDKYSILTKPHGHGDIHTLLHASGLLKDLFEKGVKFLVFIQDTNALVFNSVLPVLGVTSMNSFVMNSLTIPRIPCEAVGALCKLRYPDGKKITINTEYNQLTPLLKSCGLGSDFADEKTGYSPFPGNSNVLFISMDYYMKTLEKTGGVVPEFVNPKYLDSTKTAFKSPTRLECMMQDIPLLFEADYKVGCVQMQRWATFSACKNSLAEGRAKHSAGVSIDTASITEGDFYAAASQYLRLASIEKGVVCRIEESGRDPVTGKDDKNSLIKHEMIAGIPVRVGAMVVLHPSFAIKYSDLLQRIQAGPIIITSRSYVHLEGDVVISGKFFVDGSVRIVAKNGSRIIIKNLIVNNSGTTRYHISEQDMGHATSNQKIRGYGIRHEQIREIILDNGEEVIIDDQN</sequence>
<dbReference type="VEuPathDB" id="CryptoDB:GY17_00001978"/>
<proteinExistence type="inferred from homology"/>
<dbReference type="VEuPathDB" id="CryptoDB:CHUDEA7_1830"/>
<dbReference type="SUPFAM" id="SSF53448">
    <property type="entry name" value="Nucleotide-diphospho-sugar transferases"/>
    <property type="match status" value="1"/>
</dbReference>
<accession>A0A0S4TIU8</accession>
<evidence type="ECO:0000313" key="10">
    <source>
        <dbReference type="EMBL" id="PPS94756.1"/>
    </source>
</evidence>
<dbReference type="GO" id="GO:0003977">
    <property type="term" value="F:UDP-N-acetylglucosamine diphosphorylase activity"/>
    <property type="evidence" value="ECO:0007669"/>
    <property type="project" value="TreeGrafter"/>
</dbReference>
<dbReference type="EMBL" id="LN877953">
    <property type="protein sequence ID" value="CUV07167.1"/>
    <property type="molecule type" value="Genomic_DNA"/>
</dbReference>
<evidence type="ECO:0000256" key="6">
    <source>
        <dbReference type="ARBA" id="ARBA00039080"/>
    </source>
</evidence>
<evidence type="ECO:0000256" key="4">
    <source>
        <dbReference type="ARBA" id="ARBA00022695"/>
    </source>
</evidence>
<dbReference type="Proteomes" id="UP001429100">
    <property type="component" value="Unassembled WGS sequence"/>
</dbReference>
<comment type="catalytic activity">
    <reaction evidence="7">
        <text>a monosaccharide 1-phosphate + UTP + H(+) = a UDP-monosaccharide + diphosphate</text>
        <dbReference type="Rhea" id="RHEA:13205"/>
        <dbReference type="ChEBI" id="CHEBI:15378"/>
        <dbReference type="ChEBI" id="CHEBI:33019"/>
        <dbReference type="ChEBI" id="CHEBI:46398"/>
        <dbReference type="ChEBI" id="CHEBI:140358"/>
        <dbReference type="ChEBI" id="CHEBI:140359"/>
        <dbReference type="EC" id="2.7.7.64"/>
    </reaction>
</comment>
<dbReference type="GO" id="GO:0051748">
    <property type="term" value="F:UTP-monosaccharide-1-phosphate uridylyltransferase activity"/>
    <property type="evidence" value="ECO:0007669"/>
    <property type="project" value="UniProtKB-EC"/>
</dbReference>
<evidence type="ECO:0000256" key="7">
    <source>
        <dbReference type="ARBA" id="ARBA00048259"/>
    </source>
</evidence>